<reference evidence="1 2" key="1">
    <citation type="submission" date="2016-03" db="EMBL/GenBank/DDBJ databases">
        <title>EvidentialGene: Evidence-directed Construction of Genes on Genomes.</title>
        <authorList>
            <person name="Gilbert D.G."/>
            <person name="Choi J.-H."/>
            <person name="Mockaitis K."/>
            <person name="Colbourne J."/>
            <person name="Pfrender M."/>
        </authorList>
    </citation>
    <scope>NUCLEOTIDE SEQUENCE [LARGE SCALE GENOMIC DNA]</scope>
    <source>
        <strain evidence="1 2">Xinb3</strain>
        <tissue evidence="1">Complete organism</tissue>
    </source>
</reference>
<dbReference type="PANTHER" id="PTHR31551:SF1">
    <property type="entry name" value="COILED-COIL DOMAIN-CONTAINING PROTEIN 12"/>
    <property type="match status" value="1"/>
</dbReference>
<evidence type="ECO:0000313" key="1">
    <source>
        <dbReference type="EMBL" id="KZS20940.1"/>
    </source>
</evidence>
<dbReference type="PANTHER" id="PTHR31551">
    <property type="entry name" value="PRE-MRNA-SPLICING FACTOR CWF18"/>
    <property type="match status" value="1"/>
</dbReference>
<dbReference type="Pfam" id="PF08315">
    <property type="entry name" value="cwf18"/>
    <property type="match status" value="1"/>
</dbReference>
<dbReference type="GO" id="GO:0071014">
    <property type="term" value="C:post-mRNA release spliceosomal complex"/>
    <property type="evidence" value="ECO:0007669"/>
    <property type="project" value="TreeGrafter"/>
</dbReference>
<dbReference type="Proteomes" id="UP000076858">
    <property type="component" value="Unassembled WGS sequence"/>
</dbReference>
<dbReference type="EMBL" id="LRGB01000084">
    <property type="protein sequence ID" value="KZS20940.1"/>
    <property type="molecule type" value="Genomic_DNA"/>
</dbReference>
<name>A0A162S1B6_9CRUS</name>
<sequence length="158" mass="18159">MEDETLAAREQEEAANLENEALKRKKRIEALRQLKEQQEQTRQSSTESQQQSLPRPVFRSYRPLDEELKKSSVPLAEPEEVDQNITKELGRAGEPPVLEEIDLVNLAPRKPDWDLKRDVAKKLAKLEKRTQRAIAVLIRERLIETKQDDLAAAVNALN</sequence>
<proteinExistence type="predicted"/>
<protein>
    <submittedName>
        <fullName evidence="1">Coiled-coil domain-containing protein 12</fullName>
    </submittedName>
</protein>
<comment type="caution">
    <text evidence="1">The sequence shown here is derived from an EMBL/GenBank/DDBJ whole genome shotgun (WGS) entry which is preliminary data.</text>
</comment>
<organism evidence="1 2">
    <name type="scientific">Daphnia magna</name>
    <dbReference type="NCBI Taxonomy" id="35525"/>
    <lineage>
        <taxon>Eukaryota</taxon>
        <taxon>Metazoa</taxon>
        <taxon>Ecdysozoa</taxon>
        <taxon>Arthropoda</taxon>
        <taxon>Crustacea</taxon>
        <taxon>Branchiopoda</taxon>
        <taxon>Diplostraca</taxon>
        <taxon>Cladocera</taxon>
        <taxon>Anomopoda</taxon>
        <taxon>Daphniidae</taxon>
        <taxon>Daphnia</taxon>
    </lineage>
</organism>
<dbReference type="AlphaFoldDB" id="A0A162S1B6"/>
<evidence type="ECO:0000313" key="2">
    <source>
        <dbReference type="Proteomes" id="UP000076858"/>
    </source>
</evidence>
<dbReference type="GO" id="GO:0005684">
    <property type="term" value="C:U2-type spliceosomal complex"/>
    <property type="evidence" value="ECO:0007669"/>
    <property type="project" value="TreeGrafter"/>
</dbReference>
<accession>A0A162S1B6</accession>
<dbReference type="InterPro" id="IPR013169">
    <property type="entry name" value="mRNA_splic_Cwf18-like"/>
</dbReference>
<keyword evidence="2" id="KW-1185">Reference proteome</keyword>
<dbReference type="OrthoDB" id="10261348at2759"/>
<gene>
    <name evidence="1" type="ORF">APZ42_012044</name>
</gene>
<dbReference type="STRING" id="35525.A0A162S1B6"/>